<gene>
    <name evidence="2" type="ORF">A2264_01565</name>
</gene>
<dbReference type="Proteomes" id="UP000176614">
    <property type="component" value="Unassembled WGS sequence"/>
</dbReference>
<feature type="transmembrane region" description="Helical" evidence="1">
    <location>
        <begin position="231"/>
        <end position="250"/>
    </location>
</feature>
<evidence type="ECO:0008006" key="4">
    <source>
        <dbReference type="Google" id="ProtNLM"/>
    </source>
</evidence>
<evidence type="ECO:0000313" key="3">
    <source>
        <dbReference type="Proteomes" id="UP000176614"/>
    </source>
</evidence>
<dbReference type="InterPro" id="IPR010390">
    <property type="entry name" value="ABC-2_transporter-like"/>
</dbReference>
<dbReference type="Pfam" id="PF06182">
    <property type="entry name" value="ABC2_membrane_6"/>
    <property type="match status" value="1"/>
</dbReference>
<sequence length="265" mass="30280">MRVTLKKYLKVYKIFGSNVLSSLFASSLDFLLLLIGKLVIFYILMFWVNSMFRHVSDLNGYSRDQVIVFFAVSFLMDKLIQVFFYRGFQLLPGWINEGDFDRLLLLPANSLFLSAFRITDWNDILVMIPILFVLVSKLFTVGGFSLLSMPIFLMFVFLGLSVAFCFFTIVSSLAFRFIKIEAIMRIYRDFMYLAKFPPEVFSLGWTVLLTSVVPIFIIVSLPAKAVLGLLTWPWVCTGFGSLAMLFVVAIKAWKWGLHGYSSVGS</sequence>
<reference evidence="2 3" key="1">
    <citation type="journal article" date="2016" name="Nat. Commun.">
        <title>Thousands of microbial genomes shed light on interconnected biogeochemical processes in an aquifer system.</title>
        <authorList>
            <person name="Anantharaman K."/>
            <person name="Brown C.T."/>
            <person name="Hug L.A."/>
            <person name="Sharon I."/>
            <person name="Castelle C.J."/>
            <person name="Probst A.J."/>
            <person name="Thomas B.C."/>
            <person name="Singh A."/>
            <person name="Wilkins M.J."/>
            <person name="Karaoz U."/>
            <person name="Brodie E.L."/>
            <person name="Williams K.H."/>
            <person name="Hubbard S.S."/>
            <person name="Banfield J.F."/>
        </authorList>
    </citation>
    <scope>NUCLEOTIDE SEQUENCE [LARGE SCALE GENOMIC DNA]</scope>
</reference>
<dbReference type="EMBL" id="MEVT01000006">
    <property type="protein sequence ID" value="OGC63398.1"/>
    <property type="molecule type" value="Genomic_DNA"/>
</dbReference>
<accession>A0A1F4W286</accession>
<keyword evidence="1" id="KW-0472">Membrane</keyword>
<organism evidence="2 3">
    <name type="scientific">candidate division WWE3 bacterium RIFOXYA2_FULL_46_9</name>
    <dbReference type="NCBI Taxonomy" id="1802636"/>
    <lineage>
        <taxon>Bacteria</taxon>
        <taxon>Katanobacteria</taxon>
    </lineage>
</organism>
<dbReference type="PANTHER" id="PTHR36833:SF1">
    <property type="entry name" value="INTEGRAL MEMBRANE TRANSPORT PROTEIN"/>
    <property type="match status" value="1"/>
</dbReference>
<feature type="transmembrane region" description="Helical" evidence="1">
    <location>
        <begin position="151"/>
        <end position="178"/>
    </location>
</feature>
<evidence type="ECO:0000256" key="1">
    <source>
        <dbReference type="SAM" id="Phobius"/>
    </source>
</evidence>
<feature type="transmembrane region" description="Helical" evidence="1">
    <location>
        <begin position="20"/>
        <end position="47"/>
    </location>
</feature>
<protein>
    <recommendedName>
        <fullName evidence="4">ABC transporter permease</fullName>
    </recommendedName>
</protein>
<name>A0A1F4W286_UNCKA</name>
<evidence type="ECO:0000313" key="2">
    <source>
        <dbReference type="EMBL" id="OGC63398.1"/>
    </source>
</evidence>
<keyword evidence="1" id="KW-0812">Transmembrane</keyword>
<feature type="transmembrane region" description="Helical" evidence="1">
    <location>
        <begin position="199"/>
        <end position="219"/>
    </location>
</feature>
<keyword evidence="1" id="KW-1133">Transmembrane helix</keyword>
<comment type="caution">
    <text evidence="2">The sequence shown here is derived from an EMBL/GenBank/DDBJ whole genome shotgun (WGS) entry which is preliminary data.</text>
</comment>
<dbReference type="PANTHER" id="PTHR36833">
    <property type="entry name" value="SLR0610 PROTEIN-RELATED"/>
    <property type="match status" value="1"/>
</dbReference>
<dbReference type="AlphaFoldDB" id="A0A1F4W286"/>
<feature type="transmembrane region" description="Helical" evidence="1">
    <location>
        <begin position="124"/>
        <end position="145"/>
    </location>
</feature>
<proteinExistence type="predicted"/>
<feature type="transmembrane region" description="Helical" evidence="1">
    <location>
        <begin position="67"/>
        <end position="85"/>
    </location>
</feature>